<dbReference type="AlphaFoldDB" id="A0A1V3U3X4"/>
<evidence type="ECO:0000313" key="2">
    <source>
        <dbReference type="Proteomes" id="UP000188947"/>
    </source>
</evidence>
<name>A0A1V3U3X4_ELIME</name>
<organism evidence="1 2">
    <name type="scientific">Elizabethkingia meningoseptica</name>
    <name type="common">Chryseobacterium meningosepticum</name>
    <dbReference type="NCBI Taxonomy" id="238"/>
    <lineage>
        <taxon>Bacteria</taxon>
        <taxon>Pseudomonadati</taxon>
        <taxon>Bacteroidota</taxon>
        <taxon>Flavobacteriia</taxon>
        <taxon>Flavobacteriales</taxon>
        <taxon>Weeksellaceae</taxon>
        <taxon>Elizabethkingia</taxon>
    </lineage>
</organism>
<protein>
    <submittedName>
        <fullName evidence="1">Uncharacterized protein</fullName>
    </submittedName>
</protein>
<keyword evidence="2" id="KW-1185">Reference proteome</keyword>
<dbReference type="PROSITE" id="PS51257">
    <property type="entry name" value="PROKAR_LIPOPROTEIN"/>
    <property type="match status" value="1"/>
</dbReference>
<dbReference type="Proteomes" id="UP000188947">
    <property type="component" value="Unassembled WGS sequence"/>
</dbReference>
<dbReference type="RefSeq" id="WP_069214001.1">
    <property type="nucleotide sequence ID" value="NZ_CP016378.1"/>
</dbReference>
<reference evidence="1 2" key="1">
    <citation type="submission" date="2016-11" db="EMBL/GenBank/DDBJ databases">
        <title>Genome sequence and comparative genomic analysis of clinical strain Elizabethkingia meningoseptica 61421 PRCM.</title>
        <authorList>
            <person name="Wang M."/>
            <person name="Hu S."/>
            <person name="Cao L."/>
            <person name="Jiang T."/>
            <person name="Zhou Y."/>
            <person name="Ming D."/>
        </authorList>
    </citation>
    <scope>NUCLEOTIDE SEQUENCE [LARGE SCALE GENOMIC DNA]</scope>
    <source>
        <strain evidence="1 2">61421 PRCM</strain>
    </source>
</reference>
<evidence type="ECO:0000313" key="1">
    <source>
        <dbReference type="EMBL" id="OOH97367.1"/>
    </source>
</evidence>
<comment type="caution">
    <text evidence="1">The sequence shown here is derived from an EMBL/GenBank/DDBJ whole genome shotgun (WGS) entry which is preliminary data.</text>
</comment>
<dbReference type="EMBL" id="MPOG01000004">
    <property type="protein sequence ID" value="OOH97367.1"/>
    <property type="molecule type" value="Genomic_DNA"/>
</dbReference>
<accession>A0A1V3U3X4</accession>
<gene>
    <name evidence="1" type="ORF">BMF97_03355</name>
</gene>
<dbReference type="STRING" id="238.BBD35_10945"/>
<proteinExistence type="predicted"/>
<sequence length="470" mass="51598">MIKKLFKASLWGVLTLSLFYSCRTDSVTTEQTITSKEKIAAFERFESENNIIKPIASNDRNISSAKYVSYAYPFAQVIYNFLQNHPDYAKKVENEAGTIRLDVVSQTFGQNKKSVIFPVVNNQGEVVGAWAGILNENRDYVSFYYLDNSSSQNVAATKAAFQAYYDKKYGKITNQATASVKGINPIALAPLPPPKVPVQTIQEVVINVPAPDLTVSSSWLTGAGGVNYGNTLGGGMSGGPTTHGGGGSTSQSADQWAKDHIDASALKNNKCADEVYQKLKDNSAFFNNLLGKFDGNAILDLKFDIKDVGYAAITEIENVRNGYVTIALNPNYLGSSELGRASLIIHEMLHAYMTWQLVNSGWDGYNTAESYKSIDEKNLPTLLKAYKEKMYTRPSDSEHEFIANYYIPKIVNALKAYDPNLGTDSEYDAIAWGGLVGTTAFTTLQKIDPDRAATVISLLNDNVKKESCKN</sequence>